<name>A0A2U3QGN6_9BACT</name>
<organism evidence="3 4">
    <name type="scientific">Candidatus Sulfobium mesophilum</name>
    <dbReference type="NCBI Taxonomy" id="2016548"/>
    <lineage>
        <taxon>Bacteria</taxon>
        <taxon>Pseudomonadati</taxon>
        <taxon>Nitrospirota</taxon>
        <taxon>Nitrospiria</taxon>
        <taxon>Nitrospirales</taxon>
        <taxon>Nitrospiraceae</taxon>
        <taxon>Candidatus Sulfobium</taxon>
    </lineage>
</organism>
<accession>A0A2U3QGN6</accession>
<dbReference type="EMBL" id="OUUY01000072">
    <property type="protein sequence ID" value="SPQ00561.1"/>
    <property type="molecule type" value="Genomic_DNA"/>
</dbReference>
<keyword evidence="4" id="KW-1185">Reference proteome</keyword>
<dbReference type="GO" id="GO:0016757">
    <property type="term" value="F:glycosyltransferase activity"/>
    <property type="evidence" value="ECO:0007669"/>
    <property type="project" value="InterPro"/>
</dbReference>
<dbReference type="Proteomes" id="UP000245125">
    <property type="component" value="Unassembled WGS sequence"/>
</dbReference>
<dbReference type="AlphaFoldDB" id="A0A2U3QGN6"/>
<dbReference type="Pfam" id="PF00534">
    <property type="entry name" value="Glycos_transf_1"/>
    <property type="match status" value="1"/>
</dbReference>
<protein>
    <submittedName>
        <fullName evidence="3">Glycosyl transferase group 1</fullName>
    </submittedName>
</protein>
<dbReference type="InterPro" id="IPR001296">
    <property type="entry name" value="Glyco_trans_1"/>
</dbReference>
<evidence type="ECO:0000256" key="1">
    <source>
        <dbReference type="ARBA" id="ARBA00022679"/>
    </source>
</evidence>
<reference evidence="4" key="1">
    <citation type="submission" date="2018-03" db="EMBL/GenBank/DDBJ databases">
        <authorList>
            <person name="Zecchin S."/>
        </authorList>
    </citation>
    <scope>NUCLEOTIDE SEQUENCE [LARGE SCALE GENOMIC DNA]</scope>
</reference>
<proteinExistence type="predicted"/>
<dbReference type="Gene3D" id="3.40.50.2000">
    <property type="entry name" value="Glycogen Phosphorylase B"/>
    <property type="match status" value="1"/>
</dbReference>
<dbReference type="CDD" id="cd03809">
    <property type="entry name" value="GT4_MtfB-like"/>
    <property type="match status" value="1"/>
</dbReference>
<dbReference type="PANTHER" id="PTHR46401:SF2">
    <property type="entry name" value="GLYCOSYLTRANSFERASE WBBK-RELATED"/>
    <property type="match status" value="1"/>
</dbReference>
<dbReference type="SUPFAM" id="SSF53756">
    <property type="entry name" value="UDP-Glycosyltransferase/glycogen phosphorylase"/>
    <property type="match status" value="1"/>
</dbReference>
<evidence type="ECO:0000313" key="4">
    <source>
        <dbReference type="Proteomes" id="UP000245125"/>
    </source>
</evidence>
<keyword evidence="1 3" id="KW-0808">Transferase</keyword>
<sequence>MKKKIGLFLEYAQSGGGTLQYNQIMLDAVAALPRDRFSVVVAYVSDVWVEYLKVYDVKAVLVPRGFLGRALGLGWSLLDLPMGLWRKICPLFHPMAKALLREQCDLWIFPSQDARGFQFPVPALVSIHDLMHRYERRFPESSSKWEYLNRERTYTNICRWAKGVLVDSEIGRQQVIESYGMSPERIHVLHYIAPKYMLSGQASSGFDGRYRLPAKFIFYPARFWAHKNHRNLISAMAKLKDDIPDLKLVLAGTRSHKYDSYESVMKQGRDLGLAEAVFPLGYVPDEDMPELYRRARALVMPTYYGPTNIPPLEAFVVGCPVAVSGVYGMPEQMGDAALLFNPDSVDEIADCIRKLWTDDRLCAELAEKGKRRAANWGPRQFNERLAEIIYLIISEDGRNRTE</sequence>
<evidence type="ECO:0000259" key="2">
    <source>
        <dbReference type="Pfam" id="PF00534"/>
    </source>
</evidence>
<gene>
    <name evidence="3" type="ORF">NBG4_270024</name>
</gene>
<feature type="domain" description="Glycosyl transferase family 1" evidence="2">
    <location>
        <begin position="214"/>
        <end position="371"/>
    </location>
</feature>
<dbReference type="PANTHER" id="PTHR46401">
    <property type="entry name" value="GLYCOSYLTRANSFERASE WBBK-RELATED"/>
    <property type="match status" value="1"/>
</dbReference>
<evidence type="ECO:0000313" key="3">
    <source>
        <dbReference type="EMBL" id="SPQ00561.1"/>
    </source>
</evidence>
<dbReference type="OrthoDB" id="9767517at2"/>